<dbReference type="InParanoid" id="A0A168P117"/>
<evidence type="ECO:0000256" key="2">
    <source>
        <dbReference type="ARBA" id="ARBA00012513"/>
    </source>
</evidence>
<comment type="catalytic activity">
    <reaction evidence="9">
        <text>L-seryl-[protein] + ATP = O-phospho-L-seryl-[protein] + ADP + H(+)</text>
        <dbReference type="Rhea" id="RHEA:17989"/>
        <dbReference type="Rhea" id="RHEA-COMP:9863"/>
        <dbReference type="Rhea" id="RHEA-COMP:11604"/>
        <dbReference type="ChEBI" id="CHEBI:15378"/>
        <dbReference type="ChEBI" id="CHEBI:29999"/>
        <dbReference type="ChEBI" id="CHEBI:30616"/>
        <dbReference type="ChEBI" id="CHEBI:83421"/>
        <dbReference type="ChEBI" id="CHEBI:456216"/>
        <dbReference type="EC" id="2.7.11.1"/>
    </reaction>
</comment>
<dbReference type="InterPro" id="IPR011009">
    <property type="entry name" value="Kinase-like_dom_sf"/>
</dbReference>
<reference evidence="14" key="1">
    <citation type="submission" date="2016-04" db="EMBL/GenBank/DDBJ databases">
        <authorList>
            <person name="Evans L.H."/>
            <person name="Alamgir A."/>
            <person name="Owens N."/>
            <person name="Weber N.D."/>
            <person name="Virtaneva K."/>
            <person name="Barbian K."/>
            <person name="Babar A."/>
            <person name="Rosenke K."/>
        </authorList>
    </citation>
    <scope>NUCLEOTIDE SEQUENCE [LARGE SCALE GENOMIC DNA]</scope>
    <source>
        <strain evidence="14">CBS 101.48</strain>
    </source>
</reference>
<dbReference type="PANTHER" id="PTHR48012:SF10">
    <property type="entry name" value="FI20177P1"/>
    <property type="match status" value="1"/>
</dbReference>
<keyword evidence="3 11" id="KW-0723">Serine/threonine-protein kinase</keyword>
<proteinExistence type="inferred from homology"/>
<sequence>MHQSCSDTTSMLKSSSTTTTIVIKRCSLGSLKKSLQHKQRTSPTNKPVVWRSPGFCEIPDILGNAYLQPAQPKPAPKKPMPPTNTKASITPDEILFEKRLRKAIPKISLVSCPQSRFIGSKEIGTGVNGAVVQVTLRGSATRFALKRCKLDYDKEYRAAIVRELRIMATGHHNLIMLREVSVYKCEVWIAMDLMQCSVFSVLCCRGLPEEHAVFIAKEILHALEYLHSKGFIHRDIKCENLLISHTGDVKLADFGLATSLRRVNQDRLGTAKWMAPEVIKEEPYGEKADLWSLGISVIEMMDRVPPHYSTKRDELVFEKILSGPSPTFNYSYPTIYCTGLVAWLLEESPENRPTAKDVIMELDLHIEQDLLKVSNPLELSRFVNKTIL</sequence>
<dbReference type="OMA" id="PPHYNIK"/>
<accession>A0A168P117</accession>
<dbReference type="EC" id="2.7.11.1" evidence="2"/>
<keyword evidence="5 10" id="KW-0547">Nucleotide-binding</keyword>
<evidence type="ECO:0000256" key="6">
    <source>
        <dbReference type="ARBA" id="ARBA00022777"/>
    </source>
</evidence>
<keyword evidence="15" id="KW-1185">Reference proteome</keyword>
<dbReference type="STRING" id="4829.A0A168P117"/>
<feature type="domain" description="Protein kinase" evidence="13">
    <location>
        <begin position="117"/>
        <end position="371"/>
    </location>
</feature>
<dbReference type="GO" id="GO:0005737">
    <property type="term" value="C:cytoplasm"/>
    <property type="evidence" value="ECO:0007669"/>
    <property type="project" value="TreeGrafter"/>
</dbReference>
<keyword evidence="4" id="KW-0808">Transferase</keyword>
<evidence type="ECO:0000256" key="9">
    <source>
        <dbReference type="ARBA" id="ARBA00048679"/>
    </source>
</evidence>
<dbReference type="InterPro" id="IPR000719">
    <property type="entry name" value="Prot_kinase_dom"/>
</dbReference>
<evidence type="ECO:0000256" key="8">
    <source>
        <dbReference type="ARBA" id="ARBA00047899"/>
    </source>
</evidence>
<comment type="catalytic activity">
    <reaction evidence="8">
        <text>L-threonyl-[protein] + ATP = O-phospho-L-threonyl-[protein] + ADP + H(+)</text>
        <dbReference type="Rhea" id="RHEA:46608"/>
        <dbReference type="Rhea" id="RHEA-COMP:11060"/>
        <dbReference type="Rhea" id="RHEA-COMP:11605"/>
        <dbReference type="ChEBI" id="CHEBI:15378"/>
        <dbReference type="ChEBI" id="CHEBI:30013"/>
        <dbReference type="ChEBI" id="CHEBI:30616"/>
        <dbReference type="ChEBI" id="CHEBI:61977"/>
        <dbReference type="ChEBI" id="CHEBI:456216"/>
        <dbReference type="EC" id="2.7.11.1"/>
    </reaction>
</comment>
<dbReference type="EMBL" id="LT553527">
    <property type="protein sequence ID" value="SAM01582.1"/>
    <property type="molecule type" value="Genomic_DNA"/>
</dbReference>
<dbReference type="PROSITE" id="PS50011">
    <property type="entry name" value="PROTEIN_KINASE_DOM"/>
    <property type="match status" value="1"/>
</dbReference>
<evidence type="ECO:0000256" key="1">
    <source>
        <dbReference type="ARBA" id="ARBA00008874"/>
    </source>
</evidence>
<evidence type="ECO:0000313" key="15">
    <source>
        <dbReference type="Proteomes" id="UP000078561"/>
    </source>
</evidence>
<evidence type="ECO:0000256" key="5">
    <source>
        <dbReference type="ARBA" id="ARBA00022741"/>
    </source>
</evidence>
<feature type="compositionally biased region" description="Pro residues" evidence="12">
    <location>
        <begin position="71"/>
        <end position="82"/>
    </location>
</feature>
<evidence type="ECO:0000256" key="4">
    <source>
        <dbReference type="ARBA" id="ARBA00022679"/>
    </source>
</evidence>
<dbReference type="InterPro" id="IPR008271">
    <property type="entry name" value="Ser/Thr_kinase_AS"/>
</dbReference>
<evidence type="ECO:0000256" key="12">
    <source>
        <dbReference type="SAM" id="MobiDB-lite"/>
    </source>
</evidence>
<dbReference type="PANTHER" id="PTHR48012">
    <property type="entry name" value="STERILE20-LIKE KINASE, ISOFORM B-RELATED"/>
    <property type="match status" value="1"/>
</dbReference>
<dbReference type="GO" id="GO:0005524">
    <property type="term" value="F:ATP binding"/>
    <property type="evidence" value="ECO:0007669"/>
    <property type="project" value="UniProtKB-UniRule"/>
</dbReference>
<dbReference type="Proteomes" id="UP000078561">
    <property type="component" value="Unassembled WGS sequence"/>
</dbReference>
<evidence type="ECO:0000256" key="3">
    <source>
        <dbReference type="ARBA" id="ARBA00022527"/>
    </source>
</evidence>
<dbReference type="GO" id="GO:0004674">
    <property type="term" value="F:protein serine/threonine kinase activity"/>
    <property type="evidence" value="ECO:0007669"/>
    <property type="project" value="UniProtKB-KW"/>
</dbReference>
<dbReference type="Pfam" id="PF00069">
    <property type="entry name" value="Pkinase"/>
    <property type="match status" value="1"/>
</dbReference>
<evidence type="ECO:0000256" key="11">
    <source>
        <dbReference type="RuleBase" id="RU000304"/>
    </source>
</evidence>
<gene>
    <name evidence="14" type="primary">ABSGL_07323.1 scaffold 8717</name>
</gene>
<feature type="binding site" evidence="10">
    <location>
        <position position="146"/>
    </location>
    <ligand>
        <name>ATP</name>
        <dbReference type="ChEBI" id="CHEBI:30616"/>
    </ligand>
</feature>
<evidence type="ECO:0000256" key="10">
    <source>
        <dbReference type="PROSITE-ProRule" id="PRU10141"/>
    </source>
</evidence>
<evidence type="ECO:0000256" key="7">
    <source>
        <dbReference type="ARBA" id="ARBA00022840"/>
    </source>
</evidence>
<keyword evidence="6" id="KW-0418">Kinase</keyword>
<dbReference type="InterPro" id="IPR017441">
    <property type="entry name" value="Protein_kinase_ATP_BS"/>
</dbReference>
<dbReference type="PROSITE" id="PS00107">
    <property type="entry name" value="PROTEIN_KINASE_ATP"/>
    <property type="match status" value="1"/>
</dbReference>
<dbReference type="AlphaFoldDB" id="A0A168P117"/>
<dbReference type="PROSITE" id="PS00108">
    <property type="entry name" value="PROTEIN_KINASE_ST"/>
    <property type="match status" value="1"/>
</dbReference>
<keyword evidence="7 10" id="KW-0067">ATP-binding</keyword>
<dbReference type="SUPFAM" id="SSF56112">
    <property type="entry name" value="Protein kinase-like (PK-like)"/>
    <property type="match status" value="1"/>
</dbReference>
<evidence type="ECO:0000259" key="13">
    <source>
        <dbReference type="PROSITE" id="PS50011"/>
    </source>
</evidence>
<feature type="region of interest" description="Disordered" evidence="12">
    <location>
        <begin position="67"/>
        <end position="88"/>
    </location>
</feature>
<organism evidence="14">
    <name type="scientific">Absidia glauca</name>
    <name type="common">Pin mould</name>
    <dbReference type="NCBI Taxonomy" id="4829"/>
    <lineage>
        <taxon>Eukaryota</taxon>
        <taxon>Fungi</taxon>
        <taxon>Fungi incertae sedis</taxon>
        <taxon>Mucoromycota</taxon>
        <taxon>Mucoromycotina</taxon>
        <taxon>Mucoromycetes</taxon>
        <taxon>Mucorales</taxon>
        <taxon>Cunninghamellaceae</taxon>
        <taxon>Absidia</taxon>
    </lineage>
</organism>
<evidence type="ECO:0000313" key="14">
    <source>
        <dbReference type="EMBL" id="SAM01582.1"/>
    </source>
</evidence>
<comment type="similarity">
    <text evidence="1">Belongs to the protein kinase superfamily. STE Ser/Thr protein kinase family. STE20 subfamily.</text>
</comment>
<protein>
    <recommendedName>
        <fullName evidence="2">non-specific serine/threonine protein kinase</fullName>
        <ecNumber evidence="2">2.7.11.1</ecNumber>
    </recommendedName>
</protein>
<dbReference type="Gene3D" id="1.10.510.10">
    <property type="entry name" value="Transferase(Phosphotransferase) domain 1"/>
    <property type="match status" value="1"/>
</dbReference>
<dbReference type="OrthoDB" id="2914378at2759"/>
<dbReference type="SMART" id="SM00220">
    <property type="entry name" value="S_TKc"/>
    <property type="match status" value="1"/>
</dbReference>
<dbReference type="InterPro" id="IPR050629">
    <property type="entry name" value="STE20/SPS1-PAK"/>
</dbReference>
<name>A0A168P117_ABSGL</name>